<gene>
    <name evidence="1" type="ORF">MRB53_034067</name>
</gene>
<dbReference type="Proteomes" id="UP001234297">
    <property type="component" value="Chromosome 11"/>
</dbReference>
<evidence type="ECO:0000313" key="2">
    <source>
        <dbReference type="Proteomes" id="UP001234297"/>
    </source>
</evidence>
<organism evidence="1 2">
    <name type="scientific">Persea americana</name>
    <name type="common">Avocado</name>
    <dbReference type="NCBI Taxonomy" id="3435"/>
    <lineage>
        <taxon>Eukaryota</taxon>
        <taxon>Viridiplantae</taxon>
        <taxon>Streptophyta</taxon>
        <taxon>Embryophyta</taxon>
        <taxon>Tracheophyta</taxon>
        <taxon>Spermatophyta</taxon>
        <taxon>Magnoliopsida</taxon>
        <taxon>Magnoliidae</taxon>
        <taxon>Laurales</taxon>
        <taxon>Lauraceae</taxon>
        <taxon>Persea</taxon>
    </lineage>
</organism>
<comment type="caution">
    <text evidence="1">The sequence shown here is derived from an EMBL/GenBank/DDBJ whole genome shotgun (WGS) entry which is preliminary data.</text>
</comment>
<name>A0ACC2KWS7_PERAE</name>
<dbReference type="EMBL" id="CM056819">
    <property type="protein sequence ID" value="KAJ8625537.1"/>
    <property type="molecule type" value="Genomic_DNA"/>
</dbReference>
<keyword evidence="2" id="KW-1185">Reference proteome</keyword>
<accession>A0ACC2KWS7</accession>
<protein>
    <submittedName>
        <fullName evidence="1">Uncharacterized protein</fullName>
    </submittedName>
</protein>
<reference evidence="1 2" key="1">
    <citation type="journal article" date="2022" name="Hortic Res">
        <title>A haplotype resolved chromosomal level avocado genome allows analysis of novel avocado genes.</title>
        <authorList>
            <person name="Nath O."/>
            <person name="Fletcher S.J."/>
            <person name="Hayward A."/>
            <person name="Shaw L.M."/>
            <person name="Masouleh A.K."/>
            <person name="Furtado A."/>
            <person name="Henry R.J."/>
            <person name="Mitter N."/>
        </authorList>
    </citation>
    <scope>NUCLEOTIDE SEQUENCE [LARGE SCALE GENOMIC DNA]</scope>
    <source>
        <strain evidence="2">cv. Hass</strain>
    </source>
</reference>
<sequence length="159" mass="17134">MSHDVARAIQNIHNAVVAAGLSTIKVTAAVASTVLSVSYPPSQGAFSAAAVSDMTSIVSVLAQIGSPLMANVYPYFAYAAEPRKFSQEYALITAQSPPIHDGNLDYWCALDAIVDSFYSAMERVGGPMWALWSRRVAGRRLEMVHTLLQIWPSSTITIS</sequence>
<proteinExistence type="predicted"/>
<evidence type="ECO:0000313" key="1">
    <source>
        <dbReference type="EMBL" id="KAJ8625537.1"/>
    </source>
</evidence>